<keyword evidence="9 17" id="KW-0963">Cytoplasm</keyword>
<dbReference type="Proteomes" id="UP001198182">
    <property type="component" value="Unassembled WGS sequence"/>
</dbReference>
<dbReference type="EMBL" id="JAJEQR010000032">
    <property type="protein sequence ID" value="MCC2231566.1"/>
    <property type="molecule type" value="Genomic_DNA"/>
</dbReference>
<dbReference type="Gene3D" id="3.20.20.60">
    <property type="entry name" value="Phosphoenolpyruvate-binding domains"/>
    <property type="match status" value="1"/>
</dbReference>
<dbReference type="InterPro" id="IPR036637">
    <property type="entry name" value="Phosphohistidine_dom_sf"/>
</dbReference>
<feature type="binding site" evidence="20">
    <location>
        <position position="440"/>
    </location>
    <ligand>
        <name>Mg(2+)</name>
        <dbReference type="ChEBI" id="CHEBI:18420"/>
    </ligand>
</feature>
<feature type="region of interest" description="Disordered" evidence="21">
    <location>
        <begin position="474"/>
        <end position="493"/>
    </location>
</feature>
<gene>
    <name evidence="25" type="primary">ptsP</name>
    <name evidence="25" type="ORF">LKD81_11235</name>
</gene>
<comment type="cofactor">
    <cofactor evidence="2 17 20">
        <name>Mg(2+)</name>
        <dbReference type="ChEBI" id="CHEBI:18420"/>
    </cofactor>
</comment>
<dbReference type="GO" id="GO:0046872">
    <property type="term" value="F:metal ion binding"/>
    <property type="evidence" value="ECO:0007669"/>
    <property type="project" value="UniProtKB-KW"/>
</dbReference>
<protein>
    <recommendedName>
        <fullName evidence="7 17">Phosphoenolpyruvate-protein phosphotransferase</fullName>
        <ecNumber evidence="6 17">2.7.3.9</ecNumber>
    </recommendedName>
    <alternativeName>
        <fullName evidence="16 17">Phosphotransferase system, enzyme I</fullName>
    </alternativeName>
</protein>
<evidence type="ECO:0000256" key="15">
    <source>
        <dbReference type="ARBA" id="ARBA00022842"/>
    </source>
</evidence>
<evidence type="ECO:0000259" key="23">
    <source>
        <dbReference type="Pfam" id="PF02896"/>
    </source>
</evidence>
<evidence type="ECO:0000256" key="12">
    <source>
        <dbReference type="ARBA" id="ARBA00022683"/>
    </source>
</evidence>
<dbReference type="AlphaFoldDB" id="A0AAE3JH77"/>
<dbReference type="Gene3D" id="3.50.30.10">
    <property type="entry name" value="Phosphohistidine domain"/>
    <property type="match status" value="1"/>
</dbReference>
<evidence type="ECO:0000256" key="6">
    <source>
        <dbReference type="ARBA" id="ARBA00012232"/>
    </source>
</evidence>
<dbReference type="Pfam" id="PF00391">
    <property type="entry name" value="PEP-utilizers"/>
    <property type="match status" value="1"/>
</dbReference>
<feature type="active site" description="Proton donor" evidence="18">
    <location>
        <position position="519"/>
    </location>
</feature>
<evidence type="ECO:0000313" key="26">
    <source>
        <dbReference type="Proteomes" id="UP001198182"/>
    </source>
</evidence>
<evidence type="ECO:0000256" key="20">
    <source>
        <dbReference type="PIRSR" id="PIRSR000732-3"/>
    </source>
</evidence>
<dbReference type="InterPro" id="IPR006318">
    <property type="entry name" value="PTS_EI-like"/>
</dbReference>
<keyword evidence="26" id="KW-1185">Reference proteome</keyword>
<evidence type="ECO:0000259" key="22">
    <source>
        <dbReference type="Pfam" id="PF00391"/>
    </source>
</evidence>
<comment type="catalytic activity">
    <reaction evidence="1 17">
        <text>L-histidyl-[protein] + phosphoenolpyruvate = N(pros)-phospho-L-histidyl-[protein] + pyruvate</text>
        <dbReference type="Rhea" id="RHEA:23880"/>
        <dbReference type="Rhea" id="RHEA-COMP:9745"/>
        <dbReference type="Rhea" id="RHEA-COMP:9746"/>
        <dbReference type="ChEBI" id="CHEBI:15361"/>
        <dbReference type="ChEBI" id="CHEBI:29979"/>
        <dbReference type="ChEBI" id="CHEBI:58702"/>
        <dbReference type="ChEBI" id="CHEBI:64837"/>
        <dbReference type="EC" id="2.7.3.9"/>
    </reaction>
</comment>
<organism evidence="25 26">
    <name type="scientific">Hominifimenecus microfluidus</name>
    <dbReference type="NCBI Taxonomy" id="2885348"/>
    <lineage>
        <taxon>Bacteria</taxon>
        <taxon>Bacillati</taxon>
        <taxon>Bacillota</taxon>
        <taxon>Clostridia</taxon>
        <taxon>Lachnospirales</taxon>
        <taxon>Lachnospiraceae</taxon>
        <taxon>Hominifimenecus</taxon>
    </lineage>
</organism>
<dbReference type="PRINTS" id="PR01736">
    <property type="entry name" value="PHPHTRNFRASE"/>
</dbReference>
<feature type="active site" description="Tele-phosphohistidine intermediate" evidence="18">
    <location>
        <position position="198"/>
    </location>
</feature>
<dbReference type="GO" id="GO:0009401">
    <property type="term" value="P:phosphoenolpyruvate-dependent sugar phosphotransferase system"/>
    <property type="evidence" value="ECO:0007669"/>
    <property type="project" value="UniProtKB-KW"/>
</dbReference>
<keyword evidence="10 17" id="KW-0762">Sugar transport</keyword>
<dbReference type="SUPFAM" id="SSF52009">
    <property type="entry name" value="Phosphohistidine domain"/>
    <property type="match status" value="1"/>
</dbReference>
<dbReference type="InterPro" id="IPR000121">
    <property type="entry name" value="PEP_util_C"/>
</dbReference>
<dbReference type="PANTHER" id="PTHR46244:SF3">
    <property type="entry name" value="PHOSPHOENOLPYRUVATE-PROTEIN PHOSPHOTRANSFERASE"/>
    <property type="match status" value="1"/>
</dbReference>
<evidence type="ECO:0000256" key="17">
    <source>
        <dbReference type="PIRNR" id="PIRNR000732"/>
    </source>
</evidence>
<dbReference type="InterPro" id="IPR008279">
    <property type="entry name" value="PEP-util_enz_mobile_dom"/>
</dbReference>
<comment type="similarity">
    <text evidence="5 17">Belongs to the PEP-utilizing enzyme family.</text>
</comment>
<dbReference type="Pfam" id="PF02896">
    <property type="entry name" value="PEP-utilizers_C"/>
    <property type="match status" value="1"/>
</dbReference>
<comment type="function">
    <text evidence="3 17">General (non sugar-specific) component of the phosphoenolpyruvate-dependent sugar phosphotransferase system (sugar PTS). This major carbohydrate active-transport system catalyzes the phosphorylation of incoming sugar substrates concomitantly with their translocation across the cell membrane. Enzyme I transfers the phosphoryl group from phosphoenolpyruvate (PEP) to the phosphoryl carrier protein (HPr).</text>
</comment>
<dbReference type="InterPro" id="IPR024692">
    <property type="entry name" value="PTS_EI"/>
</dbReference>
<evidence type="ECO:0000256" key="10">
    <source>
        <dbReference type="ARBA" id="ARBA00022597"/>
    </source>
</evidence>
<evidence type="ECO:0000256" key="1">
    <source>
        <dbReference type="ARBA" id="ARBA00000683"/>
    </source>
</evidence>
<evidence type="ECO:0000256" key="19">
    <source>
        <dbReference type="PIRSR" id="PIRSR000732-2"/>
    </source>
</evidence>
<keyword evidence="13 17" id="KW-0479">Metal-binding</keyword>
<keyword evidence="11 17" id="KW-0808">Transferase</keyword>
<feature type="domain" description="PEP-utilising enzyme C-terminal" evidence="23">
    <location>
        <begin position="280"/>
        <end position="552"/>
    </location>
</feature>
<dbReference type="InterPro" id="IPR015813">
    <property type="entry name" value="Pyrv/PenolPyrv_kinase-like_dom"/>
</dbReference>
<feature type="domain" description="Phosphotransferase system enzyme I N-terminal" evidence="24">
    <location>
        <begin position="5"/>
        <end position="127"/>
    </location>
</feature>
<evidence type="ECO:0000256" key="11">
    <source>
        <dbReference type="ARBA" id="ARBA00022679"/>
    </source>
</evidence>
<evidence type="ECO:0000256" key="13">
    <source>
        <dbReference type="ARBA" id="ARBA00022723"/>
    </source>
</evidence>
<evidence type="ECO:0000256" key="4">
    <source>
        <dbReference type="ARBA" id="ARBA00004496"/>
    </source>
</evidence>
<accession>A0AAE3JH77</accession>
<comment type="subcellular location">
    <subcellularLocation>
        <location evidence="4 17">Cytoplasm</location>
    </subcellularLocation>
</comment>
<evidence type="ECO:0000256" key="9">
    <source>
        <dbReference type="ARBA" id="ARBA00022490"/>
    </source>
</evidence>
<dbReference type="InterPro" id="IPR040442">
    <property type="entry name" value="Pyrv_kinase-like_dom_sf"/>
</dbReference>
<dbReference type="GO" id="GO:0005737">
    <property type="term" value="C:cytoplasm"/>
    <property type="evidence" value="ECO:0007669"/>
    <property type="project" value="UniProtKB-SubCell"/>
</dbReference>
<feature type="domain" description="PEP-utilising enzyme mobile" evidence="22">
    <location>
        <begin position="164"/>
        <end position="217"/>
    </location>
</feature>
<dbReference type="NCBIfam" id="TIGR01417">
    <property type="entry name" value="PTS_I_fam"/>
    <property type="match status" value="1"/>
</dbReference>
<feature type="binding site" evidence="19">
    <location>
        <position position="474"/>
    </location>
    <ligand>
        <name>phosphoenolpyruvate</name>
        <dbReference type="ChEBI" id="CHEBI:58702"/>
    </ligand>
</feature>
<dbReference type="RefSeq" id="WP_308454087.1">
    <property type="nucleotide sequence ID" value="NZ_JAJEQR010000032.1"/>
</dbReference>
<reference evidence="25" key="1">
    <citation type="submission" date="2021-10" db="EMBL/GenBank/DDBJ databases">
        <title>Anaerobic single-cell dispensing facilitates the cultivation of human gut bacteria.</title>
        <authorList>
            <person name="Afrizal A."/>
        </authorList>
    </citation>
    <scope>NUCLEOTIDE SEQUENCE</scope>
    <source>
        <strain evidence="25">CLA-AA-H215</strain>
    </source>
</reference>
<sequence length="568" mass="61933">MEILHGKSLTPGTARGCIHIFAENSAEHGEEKGQSAEAELALFRHAVGEAEEQIRMLAVQAEATGGREAAQILEMTALIYQDEEFVKAVETQILRSGKTASCAVQNVCKDFASLLEVNASDLYMAARAEDIRSAGRELMEVLSGYMKSADGECQERKDSVRESPGILWGKTISSAEILRWNPKGLAGIVTERGNACSHAAIIAGTLGIPMISGIPVDSSRNGCPAEIRGEEGVLILNPENADQILNSTKIQKEAVVSQPTAFDSISRDINIADEWKGKPAILANISSAADARRALASAAEGVGLFRSEALYLGSDHAPSEAEQYQVYAEIAGLMKNRPVVIRTMDLGADKQPGWLPVRQEENPALGVRGIRMSLRHPELFRTQLCALLRASCEGDIRIMLPMITSSSEILRARKLLADAEEELKQRQMPYRMPPLGIMIETPAAALLSDRLAPKVDFFSIGTNDLMQYTAAKDRQNPDVWEEEAGTDASQQSDEEDAVLELIRMTICHAHDCQIPVGICGEMAGDPRFVEKFLHMGVDSLSMAPYRIAGGRKIRAEYYTKFMEAGGKM</sequence>
<dbReference type="PIRSF" id="PIRSF000732">
    <property type="entry name" value="PTS_enzyme_I"/>
    <property type="match status" value="1"/>
</dbReference>
<feature type="binding site" evidence="19">
    <location>
        <begin position="463"/>
        <end position="464"/>
    </location>
    <ligand>
        <name>phosphoenolpyruvate</name>
        <dbReference type="ChEBI" id="CHEBI:58702"/>
    </ligand>
</feature>
<evidence type="ECO:0000256" key="16">
    <source>
        <dbReference type="ARBA" id="ARBA00033235"/>
    </source>
</evidence>
<dbReference type="InterPro" id="IPR008731">
    <property type="entry name" value="PTS_EIN"/>
</dbReference>
<feature type="binding site" evidence="20">
    <location>
        <position position="464"/>
    </location>
    <ligand>
        <name>Mg(2+)</name>
        <dbReference type="ChEBI" id="CHEBI:18420"/>
    </ligand>
</feature>
<keyword evidence="15 17" id="KW-0460">Magnesium</keyword>
<evidence type="ECO:0000256" key="7">
    <source>
        <dbReference type="ARBA" id="ARBA00016544"/>
    </source>
</evidence>
<dbReference type="GO" id="GO:0008965">
    <property type="term" value="F:phosphoenolpyruvate-protein phosphotransferase activity"/>
    <property type="evidence" value="ECO:0007669"/>
    <property type="project" value="UniProtKB-EC"/>
</dbReference>
<feature type="binding site" evidence="19">
    <location>
        <position position="306"/>
    </location>
    <ligand>
        <name>phosphoenolpyruvate</name>
        <dbReference type="ChEBI" id="CHEBI:58702"/>
    </ligand>
</feature>
<proteinExistence type="inferred from homology"/>
<keyword evidence="8 17" id="KW-0813">Transport</keyword>
<dbReference type="PANTHER" id="PTHR46244">
    <property type="entry name" value="PHOSPHOENOLPYRUVATE-PROTEIN PHOSPHOTRANSFERASE"/>
    <property type="match status" value="1"/>
</dbReference>
<keyword evidence="14 17" id="KW-0418">Kinase</keyword>
<evidence type="ECO:0000256" key="14">
    <source>
        <dbReference type="ARBA" id="ARBA00022777"/>
    </source>
</evidence>
<comment type="caution">
    <text evidence="25">The sequence shown here is derived from an EMBL/GenBank/DDBJ whole genome shotgun (WGS) entry which is preliminary data.</text>
</comment>
<evidence type="ECO:0000256" key="18">
    <source>
        <dbReference type="PIRSR" id="PIRSR000732-1"/>
    </source>
</evidence>
<dbReference type="InterPro" id="IPR036618">
    <property type="entry name" value="PtsI_HPr-bd_sf"/>
</dbReference>
<keyword evidence="12 17" id="KW-0598">Phosphotransferase system</keyword>
<dbReference type="InterPro" id="IPR050499">
    <property type="entry name" value="PEP-utilizing_PTS_enzyme"/>
</dbReference>
<dbReference type="Gene3D" id="1.10.274.10">
    <property type="entry name" value="PtsI, HPr-binding domain"/>
    <property type="match status" value="1"/>
</dbReference>
<evidence type="ECO:0000313" key="25">
    <source>
        <dbReference type="EMBL" id="MCC2231566.1"/>
    </source>
</evidence>
<dbReference type="GO" id="GO:0016301">
    <property type="term" value="F:kinase activity"/>
    <property type="evidence" value="ECO:0007669"/>
    <property type="project" value="UniProtKB-KW"/>
</dbReference>
<evidence type="ECO:0000256" key="5">
    <source>
        <dbReference type="ARBA" id="ARBA00007837"/>
    </source>
</evidence>
<evidence type="ECO:0000256" key="3">
    <source>
        <dbReference type="ARBA" id="ARBA00002728"/>
    </source>
</evidence>
<evidence type="ECO:0000256" key="21">
    <source>
        <dbReference type="SAM" id="MobiDB-lite"/>
    </source>
</evidence>
<evidence type="ECO:0000259" key="24">
    <source>
        <dbReference type="Pfam" id="PF05524"/>
    </source>
</evidence>
<name>A0AAE3JH77_9FIRM</name>
<dbReference type="EC" id="2.7.3.9" evidence="6 17"/>
<dbReference type="SUPFAM" id="SSF51621">
    <property type="entry name" value="Phosphoenolpyruvate/pyruvate domain"/>
    <property type="match status" value="1"/>
</dbReference>
<dbReference type="Pfam" id="PF05524">
    <property type="entry name" value="PEP-utilisers_N"/>
    <property type="match status" value="1"/>
</dbReference>
<evidence type="ECO:0000256" key="8">
    <source>
        <dbReference type="ARBA" id="ARBA00022448"/>
    </source>
</evidence>
<feature type="binding site" evidence="19">
    <location>
        <position position="342"/>
    </location>
    <ligand>
        <name>phosphoenolpyruvate</name>
        <dbReference type="ChEBI" id="CHEBI:58702"/>
    </ligand>
</feature>
<dbReference type="SUPFAM" id="SSF47831">
    <property type="entry name" value="Enzyme I of the PEP:sugar phosphotransferase system HPr-binding (sub)domain"/>
    <property type="match status" value="1"/>
</dbReference>
<evidence type="ECO:0000256" key="2">
    <source>
        <dbReference type="ARBA" id="ARBA00001946"/>
    </source>
</evidence>